<name>A0A5B9PF97_9BACT</name>
<dbReference type="EMBL" id="CP042912">
    <property type="protein sequence ID" value="QEG24934.1"/>
    <property type="molecule type" value="Genomic_DNA"/>
</dbReference>
<evidence type="ECO:0000259" key="8">
    <source>
        <dbReference type="Pfam" id="PF02687"/>
    </source>
</evidence>
<evidence type="ECO:0000256" key="4">
    <source>
        <dbReference type="ARBA" id="ARBA00022989"/>
    </source>
</evidence>
<evidence type="ECO:0000256" key="7">
    <source>
        <dbReference type="SAM" id="Phobius"/>
    </source>
</evidence>
<keyword evidence="4 7" id="KW-1133">Transmembrane helix</keyword>
<evidence type="ECO:0000256" key="5">
    <source>
        <dbReference type="ARBA" id="ARBA00023136"/>
    </source>
</evidence>
<evidence type="ECO:0000256" key="3">
    <source>
        <dbReference type="ARBA" id="ARBA00022692"/>
    </source>
</evidence>
<dbReference type="Pfam" id="PF02687">
    <property type="entry name" value="FtsX"/>
    <property type="match status" value="1"/>
</dbReference>
<evidence type="ECO:0000256" key="6">
    <source>
        <dbReference type="ARBA" id="ARBA00038076"/>
    </source>
</evidence>
<comment type="subcellular location">
    <subcellularLocation>
        <location evidence="1">Cell membrane</location>
        <topology evidence="1">Multi-pass membrane protein</topology>
    </subcellularLocation>
</comment>
<evidence type="ECO:0000313" key="10">
    <source>
        <dbReference type="Proteomes" id="UP000322214"/>
    </source>
</evidence>
<sequence>MNPFTLTIQEIFHRKNSSLLTVLLVAVITGTITFFVVNSKGFEKEIGRNVRDIGSNIVILPADVDQFAYHQQGGINEETMPYAVVDQLVEFRASLNHLIPMLERNAQCQSENETVEARVVGLSASIPVPGRPKAPMQKAIAKGKVQIGSALAMRLKISRENKNATISISGKSFPVDRVNRGNGTWQDSAVFMELHSAQELFGLPDQVSRIEAIECTQEKCEETGLQSDVVLTNEFARITDQAALLRREQMASARLNVRALSQQNLALLKNLMWTFLACSMIALATLNTIQRQPEIGVLQSVGFGQMKVATLFVLRSLILGVFGCIIGIGVGSLGSLWQSKQLFAATGKKFAIDWNAGLTIGLVAIALSVMASAIPALWSASQHPADLIGKEN</sequence>
<accession>A0A5B9PF97</accession>
<dbReference type="STRING" id="980251.GCA_001642875_05009"/>
<keyword evidence="5 7" id="KW-0472">Membrane</keyword>
<comment type="similarity">
    <text evidence="6">Belongs to the ABC-4 integral membrane protein family.</text>
</comment>
<dbReference type="GO" id="GO:0005886">
    <property type="term" value="C:plasma membrane"/>
    <property type="evidence" value="ECO:0007669"/>
    <property type="project" value="UniProtKB-SubCell"/>
</dbReference>
<dbReference type="Proteomes" id="UP000322214">
    <property type="component" value="Chromosome"/>
</dbReference>
<feature type="transmembrane region" description="Helical" evidence="7">
    <location>
        <begin position="271"/>
        <end position="289"/>
    </location>
</feature>
<keyword evidence="3 7" id="KW-0812">Transmembrane</keyword>
<gene>
    <name evidence="9" type="ORF">MFFC18_48570</name>
</gene>
<feature type="transmembrane region" description="Helical" evidence="7">
    <location>
        <begin position="354"/>
        <end position="378"/>
    </location>
</feature>
<protein>
    <submittedName>
        <fullName evidence="9">FtsX-like permease family protein</fullName>
    </submittedName>
</protein>
<keyword evidence="2" id="KW-1003">Cell membrane</keyword>
<dbReference type="AlphaFoldDB" id="A0A5B9PF97"/>
<dbReference type="InterPro" id="IPR003838">
    <property type="entry name" value="ABC3_permease_C"/>
</dbReference>
<dbReference type="InterPro" id="IPR050250">
    <property type="entry name" value="Macrolide_Exporter_MacB"/>
</dbReference>
<feature type="transmembrane region" description="Helical" evidence="7">
    <location>
        <begin position="309"/>
        <end position="333"/>
    </location>
</feature>
<evidence type="ECO:0000256" key="2">
    <source>
        <dbReference type="ARBA" id="ARBA00022475"/>
    </source>
</evidence>
<proteinExistence type="inferred from homology"/>
<feature type="transmembrane region" description="Helical" evidence="7">
    <location>
        <begin position="20"/>
        <end position="38"/>
    </location>
</feature>
<dbReference type="PANTHER" id="PTHR30572">
    <property type="entry name" value="MEMBRANE COMPONENT OF TRANSPORTER-RELATED"/>
    <property type="match status" value="1"/>
</dbReference>
<feature type="domain" description="ABC3 transporter permease C-terminal" evidence="8">
    <location>
        <begin position="276"/>
        <end position="378"/>
    </location>
</feature>
<evidence type="ECO:0000256" key="1">
    <source>
        <dbReference type="ARBA" id="ARBA00004651"/>
    </source>
</evidence>
<reference evidence="9 10" key="1">
    <citation type="submission" date="2019-08" db="EMBL/GenBank/DDBJ databases">
        <title>Deep-cultivation of Planctomycetes and their phenomic and genomic characterization uncovers novel biology.</title>
        <authorList>
            <person name="Wiegand S."/>
            <person name="Jogler M."/>
            <person name="Boedeker C."/>
            <person name="Pinto D."/>
            <person name="Vollmers J."/>
            <person name="Rivas-Marin E."/>
            <person name="Kohn T."/>
            <person name="Peeters S.H."/>
            <person name="Heuer A."/>
            <person name="Rast P."/>
            <person name="Oberbeckmann S."/>
            <person name="Bunk B."/>
            <person name="Jeske O."/>
            <person name="Meyerdierks A."/>
            <person name="Storesund J.E."/>
            <person name="Kallscheuer N."/>
            <person name="Luecker S."/>
            <person name="Lage O.M."/>
            <person name="Pohl T."/>
            <person name="Merkel B.J."/>
            <person name="Hornburger P."/>
            <person name="Mueller R.-W."/>
            <person name="Bruemmer F."/>
            <person name="Labrenz M."/>
            <person name="Spormann A.M."/>
            <person name="Op den Camp H."/>
            <person name="Overmann J."/>
            <person name="Amann R."/>
            <person name="Jetten M.S.M."/>
            <person name="Mascher T."/>
            <person name="Medema M.H."/>
            <person name="Devos D.P."/>
            <person name="Kaster A.-K."/>
            <person name="Ovreas L."/>
            <person name="Rohde M."/>
            <person name="Galperin M.Y."/>
            <person name="Jogler C."/>
        </authorList>
    </citation>
    <scope>NUCLEOTIDE SEQUENCE [LARGE SCALE GENOMIC DNA]</scope>
    <source>
        <strain evidence="9 10">FC18</strain>
    </source>
</reference>
<evidence type="ECO:0000313" key="9">
    <source>
        <dbReference type="EMBL" id="QEG24934.1"/>
    </source>
</evidence>
<dbReference type="OrthoDB" id="274210at2"/>
<keyword evidence="10" id="KW-1185">Reference proteome</keyword>
<dbReference type="RefSeq" id="WP_075082795.1">
    <property type="nucleotide sequence ID" value="NZ_CP042912.1"/>
</dbReference>
<organism evidence="9 10">
    <name type="scientific">Mariniblastus fucicola</name>
    <dbReference type="NCBI Taxonomy" id="980251"/>
    <lineage>
        <taxon>Bacteria</taxon>
        <taxon>Pseudomonadati</taxon>
        <taxon>Planctomycetota</taxon>
        <taxon>Planctomycetia</taxon>
        <taxon>Pirellulales</taxon>
        <taxon>Pirellulaceae</taxon>
        <taxon>Mariniblastus</taxon>
    </lineage>
</organism>
<dbReference type="PANTHER" id="PTHR30572:SF4">
    <property type="entry name" value="ABC TRANSPORTER PERMEASE YTRF"/>
    <property type="match status" value="1"/>
</dbReference>
<dbReference type="KEGG" id="mff:MFFC18_48570"/>
<dbReference type="GO" id="GO:0022857">
    <property type="term" value="F:transmembrane transporter activity"/>
    <property type="evidence" value="ECO:0007669"/>
    <property type="project" value="TreeGrafter"/>
</dbReference>